<evidence type="ECO:0000256" key="1">
    <source>
        <dbReference type="SAM" id="SignalP"/>
    </source>
</evidence>
<dbReference type="eggNOG" id="ENOG502TK25">
    <property type="taxonomic scope" value="Eukaryota"/>
</dbReference>
<feature type="signal peptide" evidence="1">
    <location>
        <begin position="1"/>
        <end position="15"/>
    </location>
</feature>
<evidence type="ECO:0000259" key="2">
    <source>
        <dbReference type="Pfam" id="PF26530"/>
    </source>
</evidence>
<organism evidence="3 4">
    <name type="scientific">Caenorhabditis tropicalis</name>
    <dbReference type="NCBI Taxonomy" id="1561998"/>
    <lineage>
        <taxon>Eukaryota</taxon>
        <taxon>Metazoa</taxon>
        <taxon>Ecdysozoa</taxon>
        <taxon>Nematoda</taxon>
        <taxon>Chromadorea</taxon>
        <taxon>Rhabditida</taxon>
        <taxon>Rhabditina</taxon>
        <taxon>Rhabditomorpha</taxon>
        <taxon>Rhabditoidea</taxon>
        <taxon>Rhabditidae</taxon>
        <taxon>Peloderinae</taxon>
        <taxon>Caenorhabditis</taxon>
    </lineage>
</organism>
<dbReference type="Pfam" id="PF26530">
    <property type="entry name" value="NTF2_3"/>
    <property type="match status" value="1"/>
</dbReference>
<evidence type="ECO:0000313" key="3">
    <source>
        <dbReference type="Proteomes" id="UP000095282"/>
    </source>
</evidence>
<dbReference type="Proteomes" id="UP000095282">
    <property type="component" value="Unplaced"/>
</dbReference>
<sequence>MRLLFLLSLVAFAAALINNENPLEKAKKFQAKLNLFARQNARSSIVDMLINGFQFQDCRGKILNSNQFADAVLNTPVNGVVTSARADKNHVIYKVMYSRETKEFMMTKKLTGWYLERGQDLIC</sequence>
<feature type="chain" id="PRO_5012384942" evidence="1">
    <location>
        <begin position="16"/>
        <end position="123"/>
    </location>
</feature>
<feature type="domain" description="NTF2-like" evidence="2">
    <location>
        <begin position="24"/>
        <end position="123"/>
    </location>
</feature>
<evidence type="ECO:0000313" key="4">
    <source>
        <dbReference type="WBParaSite" id="Csp11.Scaffold629.g9918.t1"/>
    </source>
</evidence>
<dbReference type="AlphaFoldDB" id="A0A1I7UJD9"/>
<proteinExistence type="predicted"/>
<dbReference type="InterPro" id="IPR058721">
    <property type="entry name" value="NTF2_3"/>
</dbReference>
<protein>
    <submittedName>
        <fullName evidence="4">DUF3828 domain-containing protein</fullName>
    </submittedName>
</protein>
<dbReference type="WBParaSite" id="Csp11.Scaffold629.g9918.t1">
    <property type="protein sequence ID" value="Csp11.Scaffold629.g9918.t1"/>
    <property type="gene ID" value="Csp11.Scaffold629.g9918"/>
</dbReference>
<name>A0A1I7UJD9_9PELO</name>
<reference evidence="4" key="1">
    <citation type="submission" date="2016-11" db="UniProtKB">
        <authorList>
            <consortium name="WormBaseParasite"/>
        </authorList>
    </citation>
    <scope>IDENTIFICATION</scope>
</reference>
<keyword evidence="1" id="KW-0732">Signal</keyword>
<keyword evidence="3" id="KW-1185">Reference proteome</keyword>
<accession>A0A1I7UJD9</accession>